<dbReference type="InterPro" id="IPR036013">
    <property type="entry name" value="Band_7/SPFH_dom_sf"/>
</dbReference>
<name>A0A2M7W2N2_9BACT</name>
<protein>
    <submittedName>
        <fullName evidence="2">Band 7 protein</fullName>
    </submittedName>
</protein>
<organism evidence="2 3">
    <name type="scientific">Candidatus Dojkabacteria bacterium CG_4_10_14_0_2_um_filter_Dojkabacteria_WS6_41_15</name>
    <dbReference type="NCBI Taxonomy" id="2014249"/>
    <lineage>
        <taxon>Bacteria</taxon>
        <taxon>Candidatus Dojkabacteria</taxon>
    </lineage>
</organism>
<dbReference type="Gene3D" id="3.30.479.30">
    <property type="entry name" value="Band 7 domain"/>
    <property type="match status" value="1"/>
</dbReference>
<dbReference type="InterPro" id="IPR001107">
    <property type="entry name" value="Band_7"/>
</dbReference>
<dbReference type="SMART" id="SM00244">
    <property type="entry name" value="PHB"/>
    <property type="match status" value="1"/>
</dbReference>
<evidence type="ECO:0000313" key="3">
    <source>
        <dbReference type="Proteomes" id="UP000228952"/>
    </source>
</evidence>
<dbReference type="AlphaFoldDB" id="A0A2M7W2N2"/>
<dbReference type="Pfam" id="PF01145">
    <property type="entry name" value="Band_7"/>
    <property type="match status" value="1"/>
</dbReference>
<reference evidence="3" key="1">
    <citation type="submission" date="2017-09" db="EMBL/GenBank/DDBJ databases">
        <title>Depth-based differentiation of microbial function through sediment-hosted aquifers and enrichment of novel symbionts in the deep terrestrial subsurface.</title>
        <authorList>
            <person name="Probst A.J."/>
            <person name="Ladd B."/>
            <person name="Jarett J.K."/>
            <person name="Geller-Mcgrath D.E."/>
            <person name="Sieber C.M.K."/>
            <person name="Emerson J.B."/>
            <person name="Anantharaman K."/>
            <person name="Thomas B.C."/>
            <person name="Malmstrom R."/>
            <person name="Stieglmeier M."/>
            <person name="Klingl A."/>
            <person name="Woyke T."/>
            <person name="Ryan C.M."/>
            <person name="Banfield J.F."/>
        </authorList>
    </citation>
    <scope>NUCLEOTIDE SEQUENCE [LARGE SCALE GENOMIC DNA]</scope>
</reference>
<dbReference type="EMBL" id="PFQB01000027">
    <property type="protein sequence ID" value="PJA15066.1"/>
    <property type="molecule type" value="Genomic_DNA"/>
</dbReference>
<dbReference type="CDD" id="cd03401">
    <property type="entry name" value="SPFH_prohibitin"/>
    <property type="match status" value="1"/>
</dbReference>
<dbReference type="PRINTS" id="PR00679">
    <property type="entry name" value="PROHIBITIN"/>
</dbReference>
<dbReference type="SUPFAM" id="SSF117892">
    <property type="entry name" value="Band 7/SPFH domain"/>
    <property type="match status" value="1"/>
</dbReference>
<dbReference type="GO" id="GO:0016020">
    <property type="term" value="C:membrane"/>
    <property type="evidence" value="ECO:0007669"/>
    <property type="project" value="InterPro"/>
</dbReference>
<accession>A0A2M7W2N2</accession>
<dbReference type="Proteomes" id="UP000228952">
    <property type="component" value="Unassembled WGS sequence"/>
</dbReference>
<dbReference type="InterPro" id="IPR000163">
    <property type="entry name" value="Prohibitin"/>
</dbReference>
<dbReference type="PANTHER" id="PTHR23222:SF0">
    <property type="entry name" value="PROHIBITIN 1"/>
    <property type="match status" value="1"/>
</dbReference>
<feature type="domain" description="Band 7" evidence="1">
    <location>
        <begin position="17"/>
        <end position="191"/>
    </location>
</feature>
<comment type="caution">
    <text evidence="2">The sequence shown here is derived from an EMBL/GenBank/DDBJ whole genome shotgun (WGS) entry which is preliminary data.</text>
</comment>
<gene>
    <name evidence="2" type="ORF">COX64_01205</name>
</gene>
<sequence>MPVVLIAVVSLFVVAPLFLVIIDTGKIGVISTFGKVSVRVLYSGLNIKSPFSQVTKISVRTEESTMSSVENEGRMQGDDSVEARASDGAQVKVDITVLFHVKPDAAMTIFKELGVDYEAKIIRPVIRSAIREVIAKYTVTEVFSTKRDEIAQKIKEQVASDVEPRGVVVEDTSFRDVKLCEALAASIEQKLTAQQESEKYEFILAREKKEADRKVIEAKGQRDAQILISQSLTPKYLSYLYIISLKDRQGTIYVPTEGGMPLFKQVQ</sequence>
<evidence type="ECO:0000259" key="1">
    <source>
        <dbReference type="SMART" id="SM00244"/>
    </source>
</evidence>
<dbReference type="PANTHER" id="PTHR23222">
    <property type="entry name" value="PROHIBITIN"/>
    <property type="match status" value="1"/>
</dbReference>
<proteinExistence type="predicted"/>
<evidence type="ECO:0000313" key="2">
    <source>
        <dbReference type="EMBL" id="PJA15066.1"/>
    </source>
</evidence>